<name>A0A397HEK9_9GLOM</name>
<evidence type="ECO:0000256" key="1">
    <source>
        <dbReference type="SAM" id="Phobius"/>
    </source>
</evidence>
<feature type="transmembrane region" description="Helical" evidence="1">
    <location>
        <begin position="66"/>
        <end position="86"/>
    </location>
</feature>
<reference evidence="2 3" key="1">
    <citation type="submission" date="2018-08" db="EMBL/GenBank/DDBJ databases">
        <title>Genome and evolution of the arbuscular mycorrhizal fungus Diversispora epigaea (formerly Glomus versiforme) and its bacterial endosymbionts.</title>
        <authorList>
            <person name="Sun X."/>
            <person name="Fei Z."/>
            <person name="Harrison M."/>
        </authorList>
    </citation>
    <scope>NUCLEOTIDE SEQUENCE [LARGE SCALE GENOMIC DNA]</scope>
    <source>
        <strain evidence="2 3">IT104</strain>
    </source>
</reference>
<keyword evidence="1" id="KW-0812">Transmembrane</keyword>
<keyword evidence="1" id="KW-0472">Membrane</keyword>
<dbReference type="Proteomes" id="UP000266861">
    <property type="component" value="Unassembled WGS sequence"/>
</dbReference>
<evidence type="ECO:0000313" key="2">
    <source>
        <dbReference type="EMBL" id="RHZ61259.1"/>
    </source>
</evidence>
<proteinExistence type="predicted"/>
<feature type="transmembrane region" description="Helical" evidence="1">
    <location>
        <begin position="135"/>
        <end position="163"/>
    </location>
</feature>
<accession>A0A397HEK9</accession>
<sequence>MNENNGNNNTNQGNDNNLPSHLKRIYDTLNRRQKELYNNFSSHNDKINFLEELVEERKKSEIGTELMGVVLYTLITCFIVLIYGLFFKDEKSTKYFVVLLNTVYYIAKIVILGTNMERVGIIYDNKVRVYTSIPLIMWTSLAILLGAFVISPAITITLVNVGLEIAKLINRNMELGTKKMQSSHRILAEIGKNVIFTLEKCNWGIMVAQKIALYSCPATVDPNVQKLKQDILVLQNEITKMRNGDLKPEVETIHCNI</sequence>
<keyword evidence="1" id="KW-1133">Transmembrane helix</keyword>
<gene>
    <name evidence="2" type="ORF">Glove_349g61</name>
</gene>
<dbReference type="AlphaFoldDB" id="A0A397HEK9"/>
<dbReference type="OrthoDB" id="2426833at2759"/>
<keyword evidence="3" id="KW-1185">Reference proteome</keyword>
<organism evidence="2 3">
    <name type="scientific">Diversispora epigaea</name>
    <dbReference type="NCBI Taxonomy" id="1348612"/>
    <lineage>
        <taxon>Eukaryota</taxon>
        <taxon>Fungi</taxon>
        <taxon>Fungi incertae sedis</taxon>
        <taxon>Mucoromycota</taxon>
        <taxon>Glomeromycotina</taxon>
        <taxon>Glomeromycetes</taxon>
        <taxon>Diversisporales</taxon>
        <taxon>Diversisporaceae</taxon>
        <taxon>Diversispora</taxon>
    </lineage>
</organism>
<evidence type="ECO:0000313" key="3">
    <source>
        <dbReference type="Proteomes" id="UP000266861"/>
    </source>
</evidence>
<comment type="caution">
    <text evidence="2">The sequence shown here is derived from an EMBL/GenBank/DDBJ whole genome shotgun (WGS) entry which is preliminary data.</text>
</comment>
<dbReference type="EMBL" id="PQFF01000319">
    <property type="protein sequence ID" value="RHZ61259.1"/>
    <property type="molecule type" value="Genomic_DNA"/>
</dbReference>
<protein>
    <submittedName>
        <fullName evidence="2">Uncharacterized protein</fullName>
    </submittedName>
</protein>
<feature type="transmembrane region" description="Helical" evidence="1">
    <location>
        <begin position="95"/>
        <end position="115"/>
    </location>
</feature>